<sequence length="131" mass="15467">MSKFEVKLTNFYKALQRLREAVKEFQQAGATDVVRDGLIQRFEFTYELSWKTTKEYLESIGLVDRNSPKAVIKEAYAQKLIEDEDQWILMLHDRNMTSHVYNEELAEEIASRIANIYVNEFQQLLDKISKL</sequence>
<dbReference type="NCBIfam" id="TIGR01987">
    <property type="entry name" value="HI0074"/>
    <property type="match status" value="1"/>
</dbReference>
<reference evidence="1 2" key="1">
    <citation type="submission" date="2023-07" db="EMBL/GenBank/DDBJ databases">
        <title>Genomic Encyclopedia of Type Strains, Phase IV (KMG-IV): sequencing the most valuable type-strain genomes for metagenomic binning, comparative biology and taxonomic classification.</title>
        <authorList>
            <person name="Goeker M."/>
        </authorList>
    </citation>
    <scope>NUCLEOTIDE SEQUENCE [LARGE SCALE GENOMIC DNA]</scope>
    <source>
        <strain evidence="1 2">DSM 12751</strain>
    </source>
</reference>
<dbReference type="InterPro" id="IPR010235">
    <property type="entry name" value="HepT"/>
</dbReference>
<protein>
    <submittedName>
        <fullName evidence="1">Nucleotidyltransferase substrate binding protein (TIGR01987 family)</fullName>
    </submittedName>
</protein>
<keyword evidence="2" id="KW-1185">Reference proteome</keyword>
<proteinExistence type="predicted"/>
<dbReference type="SUPFAM" id="SSF81593">
    <property type="entry name" value="Nucleotidyltransferase substrate binding subunit/domain"/>
    <property type="match status" value="1"/>
</dbReference>
<dbReference type="Proteomes" id="UP001235840">
    <property type="component" value="Unassembled WGS sequence"/>
</dbReference>
<organism evidence="1 2">
    <name type="scientific">Caldalkalibacillus horti</name>
    <dbReference type="NCBI Taxonomy" id="77523"/>
    <lineage>
        <taxon>Bacteria</taxon>
        <taxon>Bacillati</taxon>
        <taxon>Bacillota</taxon>
        <taxon>Bacilli</taxon>
        <taxon>Bacillales</taxon>
        <taxon>Bacillaceae</taxon>
        <taxon>Caldalkalibacillus</taxon>
    </lineage>
</organism>
<evidence type="ECO:0000313" key="1">
    <source>
        <dbReference type="EMBL" id="MDQ0166361.1"/>
    </source>
</evidence>
<accession>A0ABT9VZE9</accession>
<evidence type="ECO:0000313" key="2">
    <source>
        <dbReference type="Proteomes" id="UP001235840"/>
    </source>
</evidence>
<name>A0ABT9VZE9_9BACI</name>
<dbReference type="Pfam" id="PF08780">
    <property type="entry name" value="NTase_sub_bind"/>
    <property type="match status" value="1"/>
</dbReference>
<gene>
    <name evidence="1" type="ORF">J2S11_002265</name>
</gene>
<dbReference type="Gene3D" id="1.20.120.330">
    <property type="entry name" value="Nucleotidyltransferases domain 2"/>
    <property type="match status" value="1"/>
</dbReference>
<dbReference type="EMBL" id="JAUSTY010000008">
    <property type="protein sequence ID" value="MDQ0166361.1"/>
    <property type="molecule type" value="Genomic_DNA"/>
</dbReference>
<comment type="caution">
    <text evidence="1">The sequence shown here is derived from an EMBL/GenBank/DDBJ whole genome shotgun (WGS) entry which is preliminary data.</text>
</comment>
<dbReference type="RefSeq" id="WP_307394502.1">
    <property type="nucleotide sequence ID" value="NZ_BAAADK010000020.1"/>
</dbReference>